<evidence type="ECO:0000313" key="2">
    <source>
        <dbReference type="EMBL" id="SMH34772.1"/>
    </source>
</evidence>
<dbReference type="PANTHER" id="PTHR36836:SF1">
    <property type="entry name" value="COLANIC ACID BIOSYNTHESIS PROTEIN WCAK"/>
    <property type="match status" value="1"/>
</dbReference>
<feature type="domain" description="Polysaccharide pyruvyl transferase" evidence="1">
    <location>
        <begin position="19"/>
        <end position="295"/>
    </location>
</feature>
<dbReference type="Proteomes" id="UP000193711">
    <property type="component" value="Unassembled WGS sequence"/>
</dbReference>
<gene>
    <name evidence="2" type="ORF">SAMN06295885_1028</name>
</gene>
<organism evidence="2 3">
    <name type="scientific">Rathayibacter oskolensis</name>
    <dbReference type="NCBI Taxonomy" id="1891671"/>
    <lineage>
        <taxon>Bacteria</taxon>
        <taxon>Bacillati</taxon>
        <taxon>Actinomycetota</taxon>
        <taxon>Actinomycetes</taxon>
        <taxon>Micrococcales</taxon>
        <taxon>Microbacteriaceae</taxon>
        <taxon>Rathayibacter</taxon>
    </lineage>
</organism>
<dbReference type="STRING" id="1891671.SAMN06295885_1028"/>
<reference evidence="3" key="1">
    <citation type="submission" date="2017-04" db="EMBL/GenBank/DDBJ databases">
        <authorList>
            <person name="Varghese N."/>
            <person name="Submissions S."/>
        </authorList>
    </citation>
    <scope>NUCLEOTIDE SEQUENCE [LARGE SCALE GENOMIC DNA]</scope>
    <source>
        <strain evidence="3">VKM Ac-2121</strain>
    </source>
</reference>
<keyword evidence="2" id="KW-0808">Transferase</keyword>
<name>A0A1X7NAZ9_9MICO</name>
<dbReference type="GO" id="GO:0016740">
    <property type="term" value="F:transferase activity"/>
    <property type="evidence" value="ECO:0007669"/>
    <property type="project" value="UniProtKB-KW"/>
</dbReference>
<dbReference type="RefSeq" id="WP_165759536.1">
    <property type="nucleotide sequence ID" value="NZ_FXBM01000001.1"/>
</dbReference>
<proteinExistence type="predicted"/>
<dbReference type="Pfam" id="PF04230">
    <property type="entry name" value="PS_pyruv_trans"/>
    <property type="match status" value="1"/>
</dbReference>
<dbReference type="AlphaFoldDB" id="A0A1X7NAZ9"/>
<protein>
    <submittedName>
        <fullName evidence="2">Polysaccharide pyruvyl transferase family protein WcaK</fullName>
    </submittedName>
</protein>
<evidence type="ECO:0000313" key="3">
    <source>
        <dbReference type="Proteomes" id="UP000193711"/>
    </source>
</evidence>
<accession>A0A1X7NAZ9</accession>
<sequence>MKVLLLRADNQSPNLGVRVLAEGTTALVRAAWGEDCIVHLQNYDGGDTGVSFNKSAVMRDVLSRNGPIRSTLRKYDVVIDVCGGDSFTDIYGMKRLALILYSQRTSQKLGVPTLLGPQTIGPFTGRISRALAARSLKGMSLVLARDRASQAEAAGLGRPVDLSATDVVFALPVPEVSKTRSVVINASGLLWNPNKHLDHVGYRDNTRALIREMLLRGHDVSVMPHVLDSGNSDNDVPVARDLAAEFGTSIEVIEPSSLAEARRITASARLLIGARMHACLNSLSTGTPAIPWAYSRKFAPLLDDIGWYHVVDPRTDDDPVGSTLAILDQNGDLDGLAEEASGVRARATERLDEVVAMLRTLSVEGVSTR</sequence>
<dbReference type="InterPro" id="IPR007345">
    <property type="entry name" value="Polysacch_pyruvyl_Trfase"/>
</dbReference>
<dbReference type="PANTHER" id="PTHR36836">
    <property type="entry name" value="COLANIC ACID BIOSYNTHESIS PROTEIN WCAK"/>
    <property type="match status" value="1"/>
</dbReference>
<dbReference type="EMBL" id="FXBM01000001">
    <property type="protein sequence ID" value="SMH34772.1"/>
    <property type="molecule type" value="Genomic_DNA"/>
</dbReference>
<evidence type="ECO:0000259" key="1">
    <source>
        <dbReference type="Pfam" id="PF04230"/>
    </source>
</evidence>
<keyword evidence="3" id="KW-1185">Reference proteome</keyword>